<name>A0A132B1E3_MOLSC</name>
<dbReference type="Proteomes" id="UP000070700">
    <property type="component" value="Unassembled WGS sequence"/>
</dbReference>
<reference evidence="1 2" key="1">
    <citation type="submission" date="2015-10" db="EMBL/GenBank/DDBJ databases">
        <title>Full genome of DAOMC 229536 Phialocephala scopiformis, a fungal endophyte of spruce producing the potent anti-insectan compound rugulosin.</title>
        <authorList>
            <consortium name="DOE Joint Genome Institute"/>
            <person name="Walker A.K."/>
            <person name="Frasz S.L."/>
            <person name="Seifert K.A."/>
            <person name="Miller J.D."/>
            <person name="Mondo S.J."/>
            <person name="Labutti K."/>
            <person name="Lipzen A."/>
            <person name="Dockter R."/>
            <person name="Kennedy M."/>
            <person name="Grigoriev I.V."/>
            <person name="Spatafora J.W."/>
        </authorList>
    </citation>
    <scope>NUCLEOTIDE SEQUENCE [LARGE SCALE GENOMIC DNA]</scope>
    <source>
        <strain evidence="1 2">CBS 120377</strain>
    </source>
</reference>
<gene>
    <name evidence="1" type="ORF">LY89DRAFT_692635</name>
</gene>
<dbReference type="GeneID" id="28826300"/>
<dbReference type="EMBL" id="KQ947451">
    <property type="protein sequence ID" value="KUJ06198.1"/>
    <property type="molecule type" value="Genomic_DNA"/>
</dbReference>
<dbReference type="InParanoid" id="A0A132B1E3"/>
<sequence length="51" mass="5648">MAPYEAAARLGIVIQGVEDLQLSIAAATSHFFAFFLVKRTPKWLLGQPFIL</sequence>
<dbReference type="AlphaFoldDB" id="A0A132B1E3"/>
<organism evidence="1 2">
    <name type="scientific">Mollisia scopiformis</name>
    <name type="common">Conifer needle endophyte fungus</name>
    <name type="synonym">Phialocephala scopiformis</name>
    <dbReference type="NCBI Taxonomy" id="149040"/>
    <lineage>
        <taxon>Eukaryota</taxon>
        <taxon>Fungi</taxon>
        <taxon>Dikarya</taxon>
        <taxon>Ascomycota</taxon>
        <taxon>Pezizomycotina</taxon>
        <taxon>Leotiomycetes</taxon>
        <taxon>Helotiales</taxon>
        <taxon>Mollisiaceae</taxon>
        <taxon>Mollisia</taxon>
    </lineage>
</organism>
<protein>
    <submittedName>
        <fullName evidence="1">Uncharacterized protein</fullName>
    </submittedName>
</protein>
<evidence type="ECO:0000313" key="1">
    <source>
        <dbReference type="EMBL" id="KUJ06198.1"/>
    </source>
</evidence>
<proteinExistence type="predicted"/>
<dbReference type="RefSeq" id="XP_018060553.1">
    <property type="nucleotide sequence ID" value="XM_018216574.1"/>
</dbReference>
<accession>A0A132B1E3</accession>
<dbReference type="KEGG" id="psco:LY89DRAFT_692635"/>
<evidence type="ECO:0000313" key="2">
    <source>
        <dbReference type="Proteomes" id="UP000070700"/>
    </source>
</evidence>
<keyword evidence="2" id="KW-1185">Reference proteome</keyword>